<proteinExistence type="predicted"/>
<evidence type="ECO:0000313" key="2">
    <source>
        <dbReference type="EMBL" id="GAA4355743.1"/>
    </source>
</evidence>
<comment type="caution">
    <text evidence="2">The sequence shown here is derived from an EMBL/GenBank/DDBJ whole genome shotgun (WGS) entry which is preliminary data.</text>
</comment>
<dbReference type="PROSITE" id="PS51819">
    <property type="entry name" value="VOC"/>
    <property type="match status" value="1"/>
</dbReference>
<gene>
    <name evidence="2" type="primary">phnB</name>
    <name evidence="2" type="ORF">GCM10023165_48200</name>
</gene>
<dbReference type="Pfam" id="PF00903">
    <property type="entry name" value="Glyoxalase"/>
    <property type="match status" value="1"/>
</dbReference>
<name>A0ABP8IC66_9BURK</name>
<feature type="domain" description="VOC" evidence="1">
    <location>
        <begin position="2"/>
        <end position="127"/>
    </location>
</feature>
<keyword evidence="3" id="KW-1185">Reference proteome</keyword>
<dbReference type="PANTHER" id="PTHR34109:SF1">
    <property type="entry name" value="VOC DOMAIN-CONTAINING PROTEIN"/>
    <property type="match status" value="1"/>
</dbReference>
<accession>A0ABP8IC66</accession>
<protein>
    <submittedName>
        <fullName evidence="2">Dot/Icm type IV secretion system effector PhnB</fullName>
    </submittedName>
</protein>
<dbReference type="CDD" id="cd07246">
    <property type="entry name" value="VOC_like"/>
    <property type="match status" value="1"/>
</dbReference>
<dbReference type="EMBL" id="BAABGJ010000080">
    <property type="protein sequence ID" value="GAA4355743.1"/>
    <property type="molecule type" value="Genomic_DNA"/>
</dbReference>
<dbReference type="Proteomes" id="UP001500975">
    <property type="component" value="Unassembled WGS sequence"/>
</dbReference>
<dbReference type="PANTHER" id="PTHR34109">
    <property type="entry name" value="BNAUNNG04460D PROTEIN-RELATED"/>
    <property type="match status" value="1"/>
</dbReference>
<dbReference type="InterPro" id="IPR029068">
    <property type="entry name" value="Glyas_Bleomycin-R_OHBP_Dase"/>
</dbReference>
<dbReference type="InterPro" id="IPR037523">
    <property type="entry name" value="VOC_core"/>
</dbReference>
<dbReference type="Gene3D" id="3.30.720.120">
    <property type="match status" value="1"/>
</dbReference>
<evidence type="ECO:0000313" key="3">
    <source>
        <dbReference type="Proteomes" id="UP001500975"/>
    </source>
</evidence>
<sequence>MAVHELFAYLCVNDTAKAIAWYGEVLGTTEKFRLTEPSGRIGHAELDLGGTTLMLCDEFPEYGIRGPLSIGATAVSIHLHVDDADALVERAVKAGATLEIAVQDQFYGERSGAFKDPFGHRWNVGHGIEELSPEEMQRRYTELLGSP</sequence>
<dbReference type="InterPro" id="IPR004360">
    <property type="entry name" value="Glyas_Fos-R_dOase_dom"/>
</dbReference>
<organism evidence="2 3">
    <name type="scientific">Variovorax defluvii</name>
    <dbReference type="NCBI Taxonomy" id="913761"/>
    <lineage>
        <taxon>Bacteria</taxon>
        <taxon>Pseudomonadati</taxon>
        <taxon>Pseudomonadota</taxon>
        <taxon>Betaproteobacteria</taxon>
        <taxon>Burkholderiales</taxon>
        <taxon>Comamonadaceae</taxon>
        <taxon>Variovorax</taxon>
    </lineage>
</organism>
<dbReference type="SUPFAM" id="SSF54593">
    <property type="entry name" value="Glyoxalase/Bleomycin resistance protein/Dihydroxybiphenyl dioxygenase"/>
    <property type="match status" value="1"/>
</dbReference>
<dbReference type="RefSeq" id="WP_345541158.1">
    <property type="nucleotide sequence ID" value="NZ_BAABGJ010000080.1"/>
</dbReference>
<evidence type="ECO:0000259" key="1">
    <source>
        <dbReference type="PROSITE" id="PS51819"/>
    </source>
</evidence>
<dbReference type="Gene3D" id="3.30.720.110">
    <property type="match status" value="1"/>
</dbReference>
<reference evidence="3" key="1">
    <citation type="journal article" date="2019" name="Int. J. Syst. Evol. Microbiol.">
        <title>The Global Catalogue of Microorganisms (GCM) 10K type strain sequencing project: providing services to taxonomists for standard genome sequencing and annotation.</title>
        <authorList>
            <consortium name="The Broad Institute Genomics Platform"/>
            <consortium name="The Broad Institute Genome Sequencing Center for Infectious Disease"/>
            <person name="Wu L."/>
            <person name="Ma J."/>
        </authorList>
    </citation>
    <scope>NUCLEOTIDE SEQUENCE [LARGE SCALE GENOMIC DNA]</scope>
    <source>
        <strain evidence="3">JCM 17804</strain>
    </source>
</reference>